<dbReference type="PROSITE" id="PS00625">
    <property type="entry name" value="RCC1_1"/>
    <property type="match status" value="1"/>
</dbReference>
<feature type="non-terminal residue" evidence="3">
    <location>
        <position position="205"/>
    </location>
</feature>
<feature type="region of interest" description="Disordered" evidence="2">
    <location>
        <begin position="1"/>
        <end position="116"/>
    </location>
</feature>
<dbReference type="PROSITE" id="PS50012">
    <property type="entry name" value="RCC1_3"/>
    <property type="match status" value="1"/>
</dbReference>
<name>A0ABQ5RM68_9CHLO</name>
<keyword evidence="4" id="KW-1185">Reference proteome</keyword>
<feature type="compositionally biased region" description="Basic and acidic residues" evidence="2">
    <location>
        <begin position="96"/>
        <end position="112"/>
    </location>
</feature>
<dbReference type="PANTHER" id="PTHR45982">
    <property type="entry name" value="REGULATOR OF CHROMOSOME CONDENSATION"/>
    <property type="match status" value="1"/>
</dbReference>
<evidence type="ECO:0000256" key="1">
    <source>
        <dbReference type="PROSITE-ProRule" id="PRU00235"/>
    </source>
</evidence>
<dbReference type="InterPro" id="IPR051553">
    <property type="entry name" value="Ran_GTPase-activating"/>
</dbReference>
<dbReference type="InterPro" id="IPR009091">
    <property type="entry name" value="RCC1/BLIP-II"/>
</dbReference>
<sequence>MAGGTESKRSKAAAKRSKAEPAKKATVAAKRGSKRRIEDLAEEPSQRPQTVPASAKEESPPAEKPASKRRRPDSKVAKESQEPEPASAKEGSIPTEKSEKAVPHRNRGDTKVVKTQKLPDGARLYMFGTNSFGALGLGDPDKADDPDTRSQIPRPKYPVLEGVVFCQVACGGMHTVALSEGGLIYSWGVNDEGALGRKTSGTCWE</sequence>
<organism evidence="3 4">
    <name type="scientific">Volvox africanus</name>
    <dbReference type="NCBI Taxonomy" id="51714"/>
    <lineage>
        <taxon>Eukaryota</taxon>
        <taxon>Viridiplantae</taxon>
        <taxon>Chlorophyta</taxon>
        <taxon>core chlorophytes</taxon>
        <taxon>Chlorophyceae</taxon>
        <taxon>CS clade</taxon>
        <taxon>Chlamydomonadales</taxon>
        <taxon>Volvocaceae</taxon>
        <taxon>Volvox</taxon>
    </lineage>
</organism>
<dbReference type="PROSITE" id="PS00626">
    <property type="entry name" value="RCC1_2"/>
    <property type="match status" value="1"/>
</dbReference>
<evidence type="ECO:0000313" key="3">
    <source>
        <dbReference type="EMBL" id="GLI58683.1"/>
    </source>
</evidence>
<protein>
    <recommendedName>
        <fullName evidence="5">Regulator of chromosome condensation</fullName>
    </recommendedName>
</protein>
<dbReference type="Pfam" id="PF00415">
    <property type="entry name" value="RCC1"/>
    <property type="match status" value="1"/>
</dbReference>
<dbReference type="PRINTS" id="PR00633">
    <property type="entry name" value="RCCNDNSATION"/>
</dbReference>
<dbReference type="PANTHER" id="PTHR45982:SF1">
    <property type="entry name" value="REGULATOR OF CHROMOSOME CONDENSATION"/>
    <property type="match status" value="1"/>
</dbReference>
<dbReference type="SUPFAM" id="SSF50985">
    <property type="entry name" value="RCC1/BLIP-II"/>
    <property type="match status" value="1"/>
</dbReference>
<reference evidence="3 4" key="1">
    <citation type="journal article" date="2023" name="IScience">
        <title>Expanded male sex-determining region conserved during the evolution of homothallism in the green alga Volvox.</title>
        <authorList>
            <person name="Yamamoto K."/>
            <person name="Matsuzaki R."/>
            <person name="Mahakham W."/>
            <person name="Heman W."/>
            <person name="Sekimoto H."/>
            <person name="Kawachi M."/>
            <person name="Minakuchi Y."/>
            <person name="Toyoda A."/>
            <person name="Nozaki H."/>
        </authorList>
    </citation>
    <scope>NUCLEOTIDE SEQUENCE [LARGE SCALE GENOMIC DNA]</scope>
    <source>
        <strain evidence="3 4">NIES-4468</strain>
    </source>
</reference>
<dbReference type="Gene3D" id="2.130.10.30">
    <property type="entry name" value="Regulator of chromosome condensation 1/beta-lactamase-inhibitor protein II"/>
    <property type="match status" value="1"/>
</dbReference>
<feature type="compositionally biased region" description="Basic and acidic residues" evidence="2">
    <location>
        <begin position="139"/>
        <end position="148"/>
    </location>
</feature>
<comment type="caution">
    <text evidence="3">The sequence shown here is derived from an EMBL/GenBank/DDBJ whole genome shotgun (WGS) entry which is preliminary data.</text>
</comment>
<feature type="region of interest" description="Disordered" evidence="2">
    <location>
        <begin position="134"/>
        <end position="154"/>
    </location>
</feature>
<evidence type="ECO:0000313" key="4">
    <source>
        <dbReference type="Proteomes" id="UP001165090"/>
    </source>
</evidence>
<dbReference type="EMBL" id="BSDZ01000003">
    <property type="protein sequence ID" value="GLI58683.1"/>
    <property type="molecule type" value="Genomic_DNA"/>
</dbReference>
<feature type="repeat" description="RCC1" evidence="1">
    <location>
        <begin position="122"/>
        <end position="181"/>
    </location>
</feature>
<evidence type="ECO:0000256" key="2">
    <source>
        <dbReference type="SAM" id="MobiDB-lite"/>
    </source>
</evidence>
<dbReference type="Proteomes" id="UP001165090">
    <property type="component" value="Unassembled WGS sequence"/>
</dbReference>
<evidence type="ECO:0008006" key="5">
    <source>
        <dbReference type="Google" id="ProtNLM"/>
    </source>
</evidence>
<proteinExistence type="predicted"/>
<dbReference type="InterPro" id="IPR000408">
    <property type="entry name" value="Reg_chr_condens"/>
</dbReference>
<gene>
    <name evidence="3" type="ORF">VaNZ11_000426</name>
</gene>
<accession>A0ABQ5RM68</accession>